<proteinExistence type="predicted"/>
<evidence type="ECO:0000313" key="2">
    <source>
        <dbReference type="EMBL" id="AHF17374.1"/>
    </source>
</evidence>
<dbReference type="Proteomes" id="UP000003586">
    <property type="component" value="Chromosome"/>
</dbReference>
<dbReference type="eggNOG" id="COG0810">
    <property type="taxonomic scope" value="Bacteria"/>
</dbReference>
<dbReference type="InterPro" id="IPR037682">
    <property type="entry name" value="TonB_C"/>
</dbReference>
<dbReference type="Gene3D" id="3.30.1150.10">
    <property type="match status" value="1"/>
</dbReference>
<dbReference type="EMBL" id="CP007035">
    <property type="protein sequence ID" value="AHF17374.1"/>
    <property type="molecule type" value="Genomic_DNA"/>
</dbReference>
<evidence type="ECO:0000313" key="3">
    <source>
        <dbReference type="Proteomes" id="UP000003586"/>
    </source>
</evidence>
<feature type="domain" description="TonB C-terminal" evidence="1">
    <location>
        <begin position="97"/>
        <end position="159"/>
    </location>
</feature>
<keyword evidence="3" id="KW-1185">Reference proteome</keyword>
<dbReference type="GO" id="GO:0055085">
    <property type="term" value="P:transmembrane transport"/>
    <property type="evidence" value="ECO:0007669"/>
    <property type="project" value="InterPro"/>
</dbReference>
<gene>
    <name evidence="2" type="ORF">NIASO_06380</name>
</gene>
<dbReference type="SUPFAM" id="SSF74653">
    <property type="entry name" value="TolA/TonB C-terminal domain"/>
    <property type="match status" value="1"/>
</dbReference>
<dbReference type="KEGG" id="nso:NIASO_06380"/>
<protein>
    <recommendedName>
        <fullName evidence="1">TonB C-terminal domain-containing protein</fullName>
    </recommendedName>
</protein>
<dbReference type="Pfam" id="PF03544">
    <property type="entry name" value="TonB_C"/>
    <property type="match status" value="1"/>
</dbReference>
<dbReference type="AlphaFoldDB" id="W0F7D7"/>
<reference evidence="2 3" key="1">
    <citation type="submission" date="2013-12" db="EMBL/GenBank/DDBJ databases">
        <authorList>
            <consortium name="DOE Joint Genome Institute"/>
            <person name="Eisen J."/>
            <person name="Huntemann M."/>
            <person name="Han J."/>
            <person name="Chen A."/>
            <person name="Kyrpides N."/>
            <person name="Mavromatis K."/>
            <person name="Markowitz V."/>
            <person name="Palaniappan K."/>
            <person name="Ivanova N."/>
            <person name="Schaumberg A."/>
            <person name="Pati A."/>
            <person name="Liolios K."/>
            <person name="Nordberg H.P."/>
            <person name="Cantor M.N."/>
            <person name="Hua S.X."/>
            <person name="Woyke T."/>
        </authorList>
    </citation>
    <scope>NUCLEOTIDE SEQUENCE [LARGE SCALE GENOMIC DNA]</scope>
    <source>
        <strain evidence="3">DSM 19437</strain>
    </source>
</reference>
<accession>W0F7D7</accession>
<organism evidence="2 3">
    <name type="scientific">Niabella soli DSM 19437</name>
    <dbReference type="NCBI Taxonomy" id="929713"/>
    <lineage>
        <taxon>Bacteria</taxon>
        <taxon>Pseudomonadati</taxon>
        <taxon>Bacteroidota</taxon>
        <taxon>Chitinophagia</taxon>
        <taxon>Chitinophagales</taxon>
        <taxon>Chitinophagaceae</taxon>
        <taxon>Niabella</taxon>
    </lineage>
</organism>
<dbReference type="HOGENOM" id="CLU_1720400_0_0_10"/>
<evidence type="ECO:0000259" key="1">
    <source>
        <dbReference type="Pfam" id="PF03544"/>
    </source>
</evidence>
<dbReference type="STRING" id="929713.NIASO_06380"/>
<name>W0F7D7_9BACT</name>
<sequence length="178" mass="20065">MIADRKYIYAMKRITALMIVLSLFAIGKKGNANNNFNNRDTIPSVESLRAAKDSLLFTTVEKDATYPGGCQAWLDFLSSHVNADVPLLCGAKPGSYTVAIQFIVEPDGKVTHVKGLTHFGFGMEREVVRVIRKSKQWEPAMQNGRYVRAYRKQPMTFNIAEAPKTKIKFSDLFSRDKK</sequence>